<reference evidence="1" key="1">
    <citation type="submission" date="2022-04" db="EMBL/GenBank/DDBJ databases">
        <title>Halocatena sp. nov., isolated from a salt lake.</title>
        <authorList>
            <person name="Cui H.-L."/>
        </authorList>
    </citation>
    <scope>NUCLEOTIDE SEQUENCE</scope>
    <source>
        <strain evidence="1">AD-1</strain>
    </source>
</reference>
<dbReference type="RefSeq" id="WP_247993763.1">
    <property type="nucleotide sequence ID" value="NZ_CP096019.1"/>
</dbReference>
<keyword evidence="2" id="KW-1185">Reference proteome</keyword>
<gene>
    <name evidence="1" type="ORF">MW046_01265</name>
</gene>
<dbReference type="KEGG" id="haad:MW046_01265"/>
<protein>
    <submittedName>
        <fullName evidence="1">Uncharacterized protein</fullName>
    </submittedName>
</protein>
<evidence type="ECO:0000313" key="1">
    <source>
        <dbReference type="EMBL" id="UPM43093.1"/>
    </source>
</evidence>
<name>A0A8U0A563_9EURY</name>
<dbReference type="GeneID" id="71926634"/>
<organism evidence="1 2">
    <name type="scientific">Halocatena salina</name>
    <dbReference type="NCBI Taxonomy" id="2934340"/>
    <lineage>
        <taxon>Archaea</taxon>
        <taxon>Methanobacteriati</taxon>
        <taxon>Methanobacteriota</taxon>
        <taxon>Stenosarchaea group</taxon>
        <taxon>Halobacteria</taxon>
        <taxon>Halobacteriales</taxon>
        <taxon>Natronomonadaceae</taxon>
        <taxon>Halocatena</taxon>
    </lineage>
</organism>
<sequence>MKQANERARPIQKASSEIDWEYTCTNCSRGFNASMAHQIVILNESEAEVMCSWCKHTDTYWAPNEEEVERPPAIVNYTVGKDSEGRPIARLFFESGAWLQYRKAADEWVYEEMFTAEGDEVASFKVEFDQDDCDTPREYLQREVERYDKYTVRGLGIQRPHIATVLIEGY</sequence>
<dbReference type="AlphaFoldDB" id="A0A8U0A563"/>
<evidence type="ECO:0000313" key="2">
    <source>
        <dbReference type="Proteomes" id="UP000831768"/>
    </source>
</evidence>
<dbReference type="EMBL" id="CP096019">
    <property type="protein sequence ID" value="UPM43093.1"/>
    <property type="molecule type" value="Genomic_DNA"/>
</dbReference>
<proteinExistence type="predicted"/>
<accession>A0A8U0A563</accession>
<dbReference type="Proteomes" id="UP000831768">
    <property type="component" value="Chromosome"/>
</dbReference>